<dbReference type="InterPro" id="IPR013766">
    <property type="entry name" value="Thioredoxin_domain"/>
</dbReference>
<organism evidence="2">
    <name type="scientific">marine metagenome</name>
    <dbReference type="NCBI Taxonomy" id="408172"/>
    <lineage>
        <taxon>unclassified sequences</taxon>
        <taxon>metagenomes</taxon>
        <taxon>ecological metagenomes</taxon>
    </lineage>
</organism>
<dbReference type="Gene3D" id="3.40.30.10">
    <property type="entry name" value="Glutaredoxin"/>
    <property type="match status" value="1"/>
</dbReference>
<dbReference type="InterPro" id="IPR008928">
    <property type="entry name" value="6-hairpin_glycosidase_sf"/>
</dbReference>
<evidence type="ECO:0000313" key="2">
    <source>
        <dbReference type="EMBL" id="SUZ83019.1"/>
    </source>
</evidence>
<reference evidence="2" key="1">
    <citation type="submission" date="2018-05" db="EMBL/GenBank/DDBJ databases">
        <authorList>
            <person name="Lanie J.A."/>
            <person name="Ng W.-L."/>
            <person name="Kazmierczak K.M."/>
            <person name="Andrzejewski T.M."/>
            <person name="Davidsen T.M."/>
            <person name="Wayne K.J."/>
            <person name="Tettelin H."/>
            <person name="Glass J.I."/>
            <person name="Rusch D."/>
            <person name="Podicherti R."/>
            <person name="Tsui H.-C.T."/>
            <person name="Winkler M.E."/>
        </authorList>
    </citation>
    <scope>NUCLEOTIDE SEQUENCE</scope>
</reference>
<dbReference type="InterPro" id="IPR004879">
    <property type="entry name" value="Ssp411-like_TRX"/>
</dbReference>
<evidence type="ECO:0000259" key="1">
    <source>
        <dbReference type="PROSITE" id="PS51352"/>
    </source>
</evidence>
<feature type="domain" description="Thioredoxin" evidence="1">
    <location>
        <begin position="1"/>
        <end position="125"/>
    </location>
</feature>
<dbReference type="PROSITE" id="PS51352">
    <property type="entry name" value="THIOREDOXIN_2"/>
    <property type="match status" value="1"/>
</dbReference>
<dbReference type="EMBL" id="UINC01001532">
    <property type="protein sequence ID" value="SUZ83019.1"/>
    <property type="molecule type" value="Genomic_DNA"/>
</dbReference>
<dbReference type="PANTHER" id="PTHR42899">
    <property type="entry name" value="SPERMATOGENESIS-ASSOCIATED PROTEIN 20"/>
    <property type="match status" value="1"/>
</dbReference>
<name>A0A381QWQ0_9ZZZZ</name>
<sequence>MLAGNAFAFEHEESKVNFLEYGPKVVQNNRQLKKPFFLLFAAQWCHWCHVFNEKTLTNEKVISFLNKNFVNIFIDSDIHTGAYQKYKANGVPYTVFLNPDASVYYQYSGTLYAEPFLEVIQGVYQNIKKGLTVDGDEILPFEYTPPTKFHEYTLDKLRSTYIKGVLDNFDTEEYGVGNGVKEILPETFLYLLNTSSGRDRQDAVLWISETLKKAIDKIYDPVEGGFFRYAEKDNWDIPHYEKMAGLNTGTVLLLYKVNQEMPDPKFKKAAQQTIDYMNNTLFDEETGSFLSFQQADTSYYNLNVYWRKNVDQPLVIKKIFTDHLAITLNYLLDVLSYTGNKSLKNKVIRSLDFLSGMILKNKEIFHYYSIPEKQWSGKSGLQDHVLLVKLLQRAAAKFKHERYQDAASKIIYFLRSKYYNEQKQIFVDPELDVKDYEYLMAMNGNIALGLMEQGNKSAEQKYNSVKPLIRYFSGLEELLEDKFWDGKDWKFLERSALFLSAADKFLDLKYKPKN</sequence>
<dbReference type="InterPro" id="IPR036249">
    <property type="entry name" value="Thioredoxin-like_sf"/>
</dbReference>
<accession>A0A381QWQ0</accession>
<dbReference type="SUPFAM" id="SSF48208">
    <property type="entry name" value="Six-hairpin glycosidases"/>
    <property type="match status" value="1"/>
</dbReference>
<protein>
    <recommendedName>
        <fullName evidence="1">Thioredoxin domain-containing protein</fullName>
    </recommendedName>
</protein>
<proteinExistence type="predicted"/>
<dbReference type="SUPFAM" id="SSF52833">
    <property type="entry name" value="Thioredoxin-like"/>
    <property type="match status" value="1"/>
</dbReference>
<dbReference type="AlphaFoldDB" id="A0A381QWQ0"/>
<dbReference type="GO" id="GO:0005975">
    <property type="term" value="P:carbohydrate metabolic process"/>
    <property type="evidence" value="ECO:0007669"/>
    <property type="project" value="InterPro"/>
</dbReference>
<gene>
    <name evidence="2" type="ORF">METZ01_LOCUS35873</name>
</gene>
<dbReference type="PANTHER" id="PTHR42899:SF1">
    <property type="entry name" value="SPERMATOGENESIS-ASSOCIATED PROTEIN 20"/>
    <property type="match status" value="1"/>
</dbReference>
<dbReference type="Pfam" id="PF03190">
    <property type="entry name" value="Thioredox_DsbH"/>
    <property type="match status" value="1"/>
</dbReference>
<dbReference type="InterPro" id="IPR024705">
    <property type="entry name" value="Ssp411"/>
</dbReference>